<evidence type="ECO:0000256" key="2">
    <source>
        <dbReference type="ARBA" id="ARBA00004167"/>
    </source>
</evidence>
<dbReference type="AlphaFoldDB" id="A0AA40BXQ4"/>
<feature type="binding site" description="axial binding residue" evidence="8">
    <location>
        <position position="457"/>
    </location>
    <ligand>
        <name>heme</name>
        <dbReference type="ChEBI" id="CHEBI:30413"/>
    </ligand>
    <ligandPart>
        <name>Fe</name>
        <dbReference type="ChEBI" id="CHEBI:18248"/>
    </ligandPart>
</feature>
<reference evidence="11" key="1">
    <citation type="submission" date="2023-06" db="EMBL/GenBank/DDBJ databases">
        <title>Genome-scale phylogeny and comparative genomics of the fungal order Sordariales.</title>
        <authorList>
            <consortium name="Lawrence Berkeley National Laboratory"/>
            <person name="Hensen N."/>
            <person name="Bonometti L."/>
            <person name="Westerberg I."/>
            <person name="Brannstrom I.O."/>
            <person name="Guillou S."/>
            <person name="Cros-Aarteil S."/>
            <person name="Calhoun S."/>
            <person name="Haridas S."/>
            <person name="Kuo A."/>
            <person name="Mondo S."/>
            <person name="Pangilinan J."/>
            <person name="Riley R."/>
            <person name="Labutti K."/>
            <person name="Andreopoulos B."/>
            <person name="Lipzen A."/>
            <person name="Chen C."/>
            <person name="Yanf M."/>
            <person name="Daum C."/>
            <person name="Ng V."/>
            <person name="Clum A."/>
            <person name="Steindorff A."/>
            <person name="Ohm R."/>
            <person name="Martin F."/>
            <person name="Silar P."/>
            <person name="Natvig D."/>
            <person name="Lalanne C."/>
            <person name="Gautier V."/>
            <person name="Ament-Velasquez S.L."/>
            <person name="Kruys A."/>
            <person name="Hutchinson M.I."/>
            <person name="Powell A.J."/>
            <person name="Barry K."/>
            <person name="Miller A.N."/>
            <person name="Grigoriev I.V."/>
            <person name="Debuchy R."/>
            <person name="Gladieux P."/>
            <person name="Thoren M.H."/>
            <person name="Johannesson H."/>
        </authorList>
    </citation>
    <scope>NUCLEOTIDE SEQUENCE</scope>
    <source>
        <strain evidence="11">CBS 606.72</strain>
    </source>
</reference>
<keyword evidence="10" id="KW-0472">Membrane</keyword>
<comment type="similarity">
    <text evidence="3">Belongs to the cytochrome P450 family.</text>
</comment>
<gene>
    <name evidence="11" type="ORF">B0T14DRAFT_435754</name>
</gene>
<dbReference type="PANTHER" id="PTHR46206:SF6">
    <property type="entry name" value="CYTOCHROME P450 MONOOXYGENASE AN1598-RELATED"/>
    <property type="match status" value="1"/>
</dbReference>
<organism evidence="11 12">
    <name type="scientific">Immersiella caudata</name>
    <dbReference type="NCBI Taxonomy" id="314043"/>
    <lineage>
        <taxon>Eukaryota</taxon>
        <taxon>Fungi</taxon>
        <taxon>Dikarya</taxon>
        <taxon>Ascomycota</taxon>
        <taxon>Pezizomycotina</taxon>
        <taxon>Sordariomycetes</taxon>
        <taxon>Sordariomycetidae</taxon>
        <taxon>Sordariales</taxon>
        <taxon>Lasiosphaeriaceae</taxon>
        <taxon>Immersiella</taxon>
    </lineage>
</organism>
<dbReference type="CDD" id="cd11041">
    <property type="entry name" value="CYP503A1-like"/>
    <property type="match status" value="1"/>
</dbReference>
<evidence type="ECO:0000256" key="9">
    <source>
        <dbReference type="SAM" id="MobiDB-lite"/>
    </source>
</evidence>
<evidence type="ECO:0000256" key="4">
    <source>
        <dbReference type="ARBA" id="ARBA00022723"/>
    </source>
</evidence>
<evidence type="ECO:0000256" key="3">
    <source>
        <dbReference type="ARBA" id="ARBA00010617"/>
    </source>
</evidence>
<feature type="region of interest" description="Disordered" evidence="9">
    <location>
        <begin position="247"/>
        <end position="274"/>
    </location>
</feature>
<dbReference type="GO" id="GO:0016705">
    <property type="term" value="F:oxidoreductase activity, acting on paired donors, with incorporation or reduction of molecular oxygen"/>
    <property type="evidence" value="ECO:0007669"/>
    <property type="project" value="InterPro"/>
</dbReference>
<keyword evidence="6 8" id="KW-0408">Iron</keyword>
<dbReference type="InterPro" id="IPR002403">
    <property type="entry name" value="Cyt_P450_E_grp-IV"/>
</dbReference>
<name>A0AA40BXQ4_9PEZI</name>
<proteinExistence type="inferred from homology"/>
<keyword evidence="10" id="KW-0812">Transmembrane</keyword>
<dbReference type="PRINTS" id="PR00465">
    <property type="entry name" value="EP450IV"/>
</dbReference>
<dbReference type="Proteomes" id="UP001175000">
    <property type="component" value="Unassembled WGS sequence"/>
</dbReference>
<dbReference type="GO" id="GO:0005506">
    <property type="term" value="F:iron ion binding"/>
    <property type="evidence" value="ECO:0007669"/>
    <property type="project" value="InterPro"/>
</dbReference>
<keyword evidence="4 8" id="KW-0479">Metal-binding</keyword>
<feature type="transmembrane region" description="Helical" evidence="10">
    <location>
        <begin position="12"/>
        <end position="33"/>
    </location>
</feature>
<sequence length="512" mass="56894">MALSDSLPVDPTALWAAGAAVILTCLSAFFTLIKSKATAKHGSKLKVFKVTGNNVVEVLEEAHRQCPEEPFMLSLPGMDMAVLPKSEIETIRSLPETEVSIKKHHYDVFLGEYTYMGTKADEFDNAMRYVLTRNTPTVLASFVAEVEHAVSQNIGPCKDWTKVKPRHAMSRIASLMSGRAFVGLPLSRDEDWVEATVNYTQNVSWAWMILHILPKPIRFLVAPLLPQVRSLKRQRAINEEKLAPLLAAKQKEQNGQNGRSKKAADKSAGTEKSPGGDLVDWFVSQYRHPPSVRELGRDQLLATFASIYNLSNALSYILFDLAATSPEDVEAMRDEVRAVLAESGGVIDKNALVKLRKLDSFAKESQRLSPPSLVNIPRIVTNPQGLKTSTGHLIPAGTRMTINSHAINQDPEVYPDPTRFDPFRFSRLRDLPGNELKFQHASTGLDNINFGHGLWACPGRFFANAEIKVVLAHLLVRYDIENTPGTRQSWQRHYGLAILPDSEAEVLIKARA</sequence>
<evidence type="ECO:0000256" key="1">
    <source>
        <dbReference type="ARBA" id="ARBA00001971"/>
    </source>
</evidence>
<evidence type="ECO:0000256" key="8">
    <source>
        <dbReference type="PIRSR" id="PIRSR602403-1"/>
    </source>
</evidence>
<dbReference type="InterPro" id="IPR001128">
    <property type="entry name" value="Cyt_P450"/>
</dbReference>
<dbReference type="EMBL" id="JAULSU010000005">
    <property type="protein sequence ID" value="KAK0617480.1"/>
    <property type="molecule type" value="Genomic_DNA"/>
</dbReference>
<evidence type="ECO:0000313" key="12">
    <source>
        <dbReference type="Proteomes" id="UP001175000"/>
    </source>
</evidence>
<dbReference type="GO" id="GO:0020037">
    <property type="term" value="F:heme binding"/>
    <property type="evidence" value="ECO:0007669"/>
    <property type="project" value="InterPro"/>
</dbReference>
<dbReference type="SUPFAM" id="SSF48264">
    <property type="entry name" value="Cytochrome P450"/>
    <property type="match status" value="1"/>
</dbReference>
<keyword evidence="7" id="KW-0503">Monooxygenase</keyword>
<comment type="subcellular location">
    <subcellularLocation>
        <location evidence="2">Membrane</location>
        <topology evidence="2">Single-pass membrane protein</topology>
    </subcellularLocation>
</comment>
<dbReference type="PANTHER" id="PTHR46206">
    <property type="entry name" value="CYTOCHROME P450"/>
    <property type="match status" value="1"/>
</dbReference>
<protein>
    <submittedName>
        <fullName evidence="11">Cytochrome P450</fullName>
    </submittedName>
</protein>
<keyword evidence="5" id="KW-0560">Oxidoreductase</keyword>
<dbReference type="Gene3D" id="1.10.630.10">
    <property type="entry name" value="Cytochrome P450"/>
    <property type="match status" value="1"/>
</dbReference>
<evidence type="ECO:0000256" key="6">
    <source>
        <dbReference type="ARBA" id="ARBA00023004"/>
    </source>
</evidence>
<comment type="caution">
    <text evidence="11">The sequence shown here is derived from an EMBL/GenBank/DDBJ whole genome shotgun (WGS) entry which is preliminary data.</text>
</comment>
<dbReference type="Pfam" id="PF00067">
    <property type="entry name" value="p450"/>
    <property type="match status" value="1"/>
</dbReference>
<keyword evidence="8" id="KW-0349">Heme</keyword>
<keyword evidence="12" id="KW-1185">Reference proteome</keyword>
<evidence type="ECO:0000256" key="10">
    <source>
        <dbReference type="SAM" id="Phobius"/>
    </source>
</evidence>
<evidence type="ECO:0000313" key="11">
    <source>
        <dbReference type="EMBL" id="KAK0617480.1"/>
    </source>
</evidence>
<accession>A0AA40BXQ4</accession>
<dbReference type="GO" id="GO:0004497">
    <property type="term" value="F:monooxygenase activity"/>
    <property type="evidence" value="ECO:0007669"/>
    <property type="project" value="UniProtKB-KW"/>
</dbReference>
<evidence type="ECO:0000256" key="7">
    <source>
        <dbReference type="ARBA" id="ARBA00023033"/>
    </source>
</evidence>
<dbReference type="GO" id="GO:0016020">
    <property type="term" value="C:membrane"/>
    <property type="evidence" value="ECO:0007669"/>
    <property type="project" value="UniProtKB-SubCell"/>
</dbReference>
<keyword evidence="10" id="KW-1133">Transmembrane helix</keyword>
<dbReference type="InterPro" id="IPR036396">
    <property type="entry name" value="Cyt_P450_sf"/>
</dbReference>
<comment type="cofactor">
    <cofactor evidence="1 8">
        <name>heme</name>
        <dbReference type="ChEBI" id="CHEBI:30413"/>
    </cofactor>
</comment>
<evidence type="ECO:0000256" key="5">
    <source>
        <dbReference type="ARBA" id="ARBA00023002"/>
    </source>
</evidence>